<feature type="coiled-coil region" evidence="1">
    <location>
        <begin position="458"/>
        <end position="550"/>
    </location>
</feature>
<feature type="coiled-coil region" evidence="1">
    <location>
        <begin position="893"/>
        <end position="920"/>
    </location>
</feature>
<evidence type="ECO:0000313" key="4">
    <source>
        <dbReference type="EMBL" id="QCX49979.1"/>
    </source>
</evidence>
<feature type="compositionally biased region" description="Basic and acidic residues" evidence="2">
    <location>
        <begin position="735"/>
        <end position="746"/>
    </location>
</feature>
<sequence length="1366" mass="146309">MSQRISILVALDGADEGLKRAITSAERSLGELAASAKTAGDKAAAGLAQVKAGVSVISEQITTARTQLLAFLSINWAVGKTQEIVQIADAWNMMAARLKLATAGQREFTTAQAALFDIAQRIGVPIQETATLYGKLQQAVRMLGGEQQQALTITESISQALRISGASANETQSALLQFGQALAAGVLRGEEFNSVVENSPRLAQALADGLNVPIGRLRKMAEEGRLTADVVVGALLSQKNKLAAEYAQLPATVSQAFERLRNAVGQTINRVDQASGFTAKLSDALTWLAKNLDTVMQWLKRIAEVGLAVLVYRLLPALVTAWQTAGAAAVTAASATSAAWATANLSVSAAIANVGLLRTGFATLGAFLVGWEIGTWLSERFEIVRRAGILMVEVLVKSIEALRFHWEVFAAIFTSDTIAEATRRHQARLGEMNRVFAQMYADAGRGADAAKGAMNTAASAAEEVARRLEAVRQGAQEAVGRGAEAVHTALEKLKTRVGEVESTVSKASQTVNDATARMAEAYKGFGTLVEANLQRQVEAVKARYQQEQAALERSGQAQAVQIARSTQLLVETLTQQTALRRQAATDTLKLIDDESGARVAAAARDGKTEAERAANVQRVENEILATRRQTLTQAATDYRQHIDALNAEANRHLGEIRRIEDEKRQLSMSTEERIRDIRRQGMTDFEAQEDRKRQIAEYQASARAALADGEFDLARQRASQAMDLAAQVASTQSSEAKRAEDARRQSEQAVTQAAQLEAQAREARGRQESAQAEALMRQADELRAQSAQRAANADAQAVQGKTAVNEAIGRIRDSEAILNQTLDAEAQAHQRAAQSAVSARQGIQQTLAQTDSQIAQLTAKLQQGFKVTIDADTGRFDKAIAELDKALAERERLVIIQADLQRAEKTLQDYEQRLKEGRTLPVDADVSKAIASLDRLNAYARDNAQLELRVATDKARAAIANVEGMLRALDRVQTESRHAVASNVDAVRAEVQSLNGMNTSSTHTIAVRRVEANAAGGVVGGGLRQFAEGGPVAPAFARMRGGSVPGTGDQDTVPRTLDAGAFVIRKAAVRKYGAGTLAQLANGVARFATGGAVLFGGRGGSQPGGAKRNRDVVEARQMIALGLQGMSDYTSWAQHNGGAWVSSDMRSRTMTSYGRQAERDRLALDALATRKQLTAAERQTLERIKTTWRQAMAQPMLWGKDLERDLLDYMEQHQGEFYRDGGVAASDTVPAMLTPGEYVVNRQAVARHGVGFFDAINNLALPARALANTVRGYAIGGLVQPLAGMAARASQAVAGGWKGADPAAALSQMLATALRAPAPAYAAEVAPARTIRVELASGGRTVAATIDARDEARLLELLKDAQSRAL</sequence>
<dbReference type="Proteomes" id="UP000310553">
    <property type="component" value="Chromosome"/>
</dbReference>
<evidence type="ECO:0000313" key="5">
    <source>
        <dbReference type="Proteomes" id="UP000310553"/>
    </source>
</evidence>
<accession>A0AA92EDT8</accession>
<protein>
    <submittedName>
        <fullName evidence="4">Phage tail tape measure protein</fullName>
    </submittedName>
</protein>
<name>A0AA92EDT8_RALSL</name>
<evidence type="ECO:0000256" key="1">
    <source>
        <dbReference type="SAM" id="Coils"/>
    </source>
</evidence>
<organism evidence="4 5">
    <name type="scientific">Ralstonia solanacearum</name>
    <name type="common">Pseudomonas solanacearum</name>
    <dbReference type="NCBI Taxonomy" id="305"/>
    <lineage>
        <taxon>Bacteria</taxon>
        <taxon>Pseudomonadati</taxon>
        <taxon>Pseudomonadota</taxon>
        <taxon>Betaproteobacteria</taxon>
        <taxon>Burkholderiales</taxon>
        <taxon>Burkholderiaceae</taxon>
        <taxon>Ralstonia</taxon>
        <taxon>Ralstonia solanacearum species complex</taxon>
    </lineage>
</organism>
<evidence type="ECO:0000256" key="2">
    <source>
        <dbReference type="SAM" id="MobiDB-lite"/>
    </source>
</evidence>
<dbReference type="EMBL" id="CP039339">
    <property type="protein sequence ID" value="QCX49979.1"/>
    <property type="molecule type" value="Genomic_DNA"/>
</dbReference>
<proteinExistence type="predicted"/>
<feature type="domain" description="Tape measure protein N-terminal" evidence="3">
    <location>
        <begin position="82"/>
        <end position="273"/>
    </location>
</feature>
<keyword evidence="1" id="KW-0175">Coiled coil</keyword>
<evidence type="ECO:0000259" key="3">
    <source>
        <dbReference type="Pfam" id="PF20155"/>
    </source>
</evidence>
<feature type="region of interest" description="Disordered" evidence="2">
    <location>
        <begin position="725"/>
        <end position="775"/>
    </location>
</feature>
<dbReference type="NCBIfam" id="TIGR02675">
    <property type="entry name" value="tape_meas_nterm"/>
    <property type="match status" value="1"/>
</dbReference>
<dbReference type="InterPro" id="IPR013491">
    <property type="entry name" value="Tape_meas_N"/>
</dbReference>
<feature type="coiled-coil region" evidence="1">
    <location>
        <begin position="628"/>
        <end position="662"/>
    </location>
</feature>
<dbReference type="Pfam" id="PF20155">
    <property type="entry name" value="TMP_3"/>
    <property type="match status" value="1"/>
</dbReference>
<gene>
    <name evidence="4" type="ORF">E7Z57_13360</name>
</gene>
<reference evidence="4 5" key="1">
    <citation type="submission" date="2019-04" db="EMBL/GenBank/DDBJ databases">
        <title>Complete Genome of UW386 and Higher Quality Genome of UW700.</title>
        <authorList>
            <person name="Jacobs J."/>
            <person name="Perez A."/>
            <person name="Steidl O."/>
            <person name="Allen C."/>
        </authorList>
    </citation>
    <scope>NUCLEOTIDE SEQUENCE [LARGE SCALE GENOMIC DNA]</scope>
    <source>
        <strain evidence="4 5">UW386</strain>
    </source>
</reference>